<keyword evidence="4" id="KW-1185">Reference proteome</keyword>
<dbReference type="Gene3D" id="3.40.50.2000">
    <property type="entry name" value="Glycogen Phosphorylase B"/>
    <property type="match status" value="2"/>
</dbReference>
<sequence length="577" mass="64001">MSEMTTMTAFRHQDMPERPPSRRTTVADVALLLEGTFPYVRGGVSSWVDQLIRAFPDLTFAVVFIGSRRSDYGAPVYPMPPNVTHFEAHYLYETSTALPDSAARPEMRGGGPTSTHGKSKGSNAADADAFARVARLHDLFRQRHEEAAGGGETAESMRVDGLRSMLEHLLPMLRDGEPLSQPTFAHSERSWEFITQRYERFCHDPSFTDYFWTIRAMHKPIWQLARIAADMPAAKMYHTVSTGYAGLLGAMLRIATGRALLVTEHGSYTKERKLDLLQSEWLRDNRGPFERDISRVGYFQNLWMRFFEAIGRVCYDTADDIVSLYEGSRQRQIADGAPAHKTRSIANGVDIARFAALRATHRERADIPPVVALIGRVVPVKDIKTFLRAVFLAYRARPDVQGWIVGPDTEDRAYAQECRDLAASLGMEYQVRFMGYRVVESVLPQIGVLALSSVSEALPLVMLEAAAAGVPVVATDVGACRQLIEGNDPEDRALGRSGRIVPMADPEALAAAIVEVLEPDAWHAASRAGIARVERSYRLDTLRDAYRALYRQWTTDDAANAGGAEHAGRASGTEGER</sequence>
<keyword evidence="3" id="KW-0808">Transferase</keyword>
<dbReference type="Pfam" id="PF11997">
    <property type="entry name" value="DUF3492"/>
    <property type="match status" value="1"/>
</dbReference>
<comment type="caution">
    <text evidence="3">The sequence shown here is derived from an EMBL/GenBank/DDBJ whole genome shotgun (WGS) entry which is preliminary data.</text>
</comment>
<dbReference type="GO" id="GO:0016740">
    <property type="term" value="F:transferase activity"/>
    <property type="evidence" value="ECO:0007669"/>
    <property type="project" value="UniProtKB-KW"/>
</dbReference>
<evidence type="ECO:0000313" key="3">
    <source>
        <dbReference type="EMBL" id="VVD74177.1"/>
    </source>
</evidence>
<dbReference type="Proteomes" id="UP000366065">
    <property type="component" value="Unassembled WGS sequence"/>
</dbReference>
<evidence type="ECO:0000256" key="1">
    <source>
        <dbReference type="SAM" id="MobiDB-lite"/>
    </source>
</evidence>
<dbReference type="PANTHER" id="PTHR12526:SF608">
    <property type="entry name" value="PELF"/>
    <property type="match status" value="1"/>
</dbReference>
<gene>
    <name evidence="3" type="ORF">PCA20602_00757</name>
</gene>
<dbReference type="InterPro" id="IPR047691">
    <property type="entry name" value="PelF-like"/>
</dbReference>
<dbReference type="InterPro" id="IPR022622">
    <property type="entry name" value="DUF3492"/>
</dbReference>
<dbReference type="PANTHER" id="PTHR12526">
    <property type="entry name" value="GLYCOSYLTRANSFERASE"/>
    <property type="match status" value="1"/>
</dbReference>
<organism evidence="3 4">
    <name type="scientific">Pandoraea capi</name>
    <dbReference type="NCBI Taxonomy" id="2508286"/>
    <lineage>
        <taxon>Bacteria</taxon>
        <taxon>Pseudomonadati</taxon>
        <taxon>Pseudomonadota</taxon>
        <taxon>Betaproteobacteria</taxon>
        <taxon>Burkholderiales</taxon>
        <taxon>Burkholderiaceae</taxon>
        <taxon>Pandoraea</taxon>
    </lineage>
</organism>
<dbReference type="NCBIfam" id="NF038011">
    <property type="entry name" value="PelF"/>
    <property type="match status" value="1"/>
</dbReference>
<feature type="compositionally biased region" description="Basic and acidic residues" evidence="1">
    <location>
        <begin position="11"/>
        <end position="20"/>
    </location>
</feature>
<dbReference type="EMBL" id="CABPRV010000002">
    <property type="protein sequence ID" value="VVD74177.1"/>
    <property type="molecule type" value="Genomic_DNA"/>
</dbReference>
<evidence type="ECO:0000259" key="2">
    <source>
        <dbReference type="Pfam" id="PF11997"/>
    </source>
</evidence>
<feature type="region of interest" description="Disordered" evidence="1">
    <location>
        <begin position="99"/>
        <end position="124"/>
    </location>
</feature>
<dbReference type="Pfam" id="PF13692">
    <property type="entry name" value="Glyco_trans_1_4"/>
    <property type="match status" value="1"/>
</dbReference>
<reference evidence="3 4" key="1">
    <citation type="submission" date="2019-08" db="EMBL/GenBank/DDBJ databases">
        <authorList>
            <person name="Peeters C."/>
        </authorList>
    </citation>
    <scope>NUCLEOTIDE SEQUENCE [LARGE SCALE GENOMIC DNA]</scope>
    <source>
        <strain evidence="3 4">LMG 20602</strain>
    </source>
</reference>
<name>A0ABY6VR98_9BURK</name>
<proteinExistence type="predicted"/>
<feature type="region of interest" description="Disordered" evidence="1">
    <location>
        <begin position="1"/>
        <end position="22"/>
    </location>
</feature>
<feature type="domain" description="DUF3492" evidence="2">
    <location>
        <begin position="27"/>
        <end position="339"/>
    </location>
</feature>
<evidence type="ECO:0000313" key="4">
    <source>
        <dbReference type="Proteomes" id="UP000366065"/>
    </source>
</evidence>
<accession>A0ABY6VR98</accession>
<feature type="compositionally biased region" description="Polar residues" evidence="1">
    <location>
        <begin position="113"/>
        <end position="122"/>
    </location>
</feature>
<protein>
    <submittedName>
        <fullName evidence="3">Glycosyl transferase family 1</fullName>
    </submittedName>
</protein>
<dbReference type="SUPFAM" id="SSF53756">
    <property type="entry name" value="UDP-Glycosyltransferase/glycogen phosphorylase"/>
    <property type="match status" value="1"/>
</dbReference>